<name>A0AA87QGU7_RHIRH</name>
<feature type="transmembrane region" description="Helical" evidence="1">
    <location>
        <begin position="6"/>
        <end position="25"/>
    </location>
</feature>
<dbReference type="AlphaFoldDB" id="A0AA87QGU7"/>
<keyword evidence="1" id="KW-0472">Membrane</keyword>
<feature type="transmembrane region" description="Helical" evidence="1">
    <location>
        <begin position="32"/>
        <end position="53"/>
    </location>
</feature>
<accession>A0AA87QGU7</accession>
<feature type="transmembrane region" description="Helical" evidence="1">
    <location>
        <begin position="65"/>
        <end position="83"/>
    </location>
</feature>
<feature type="transmembrane region" description="Helical" evidence="1">
    <location>
        <begin position="90"/>
        <end position="111"/>
    </location>
</feature>
<organism evidence="2 3">
    <name type="scientific">Rhizobium rhizogenes NBRC 13257</name>
    <dbReference type="NCBI Taxonomy" id="1220581"/>
    <lineage>
        <taxon>Bacteria</taxon>
        <taxon>Pseudomonadati</taxon>
        <taxon>Pseudomonadota</taxon>
        <taxon>Alphaproteobacteria</taxon>
        <taxon>Hyphomicrobiales</taxon>
        <taxon>Rhizobiaceae</taxon>
        <taxon>Rhizobium/Agrobacterium group</taxon>
        <taxon>Rhizobium</taxon>
    </lineage>
</organism>
<dbReference type="EMBL" id="BAYX01000029">
    <property type="protein sequence ID" value="GAJ96982.1"/>
    <property type="molecule type" value="Genomic_DNA"/>
</dbReference>
<evidence type="ECO:0000313" key="3">
    <source>
        <dbReference type="Proteomes" id="UP000026941"/>
    </source>
</evidence>
<comment type="caution">
    <text evidence="2">The sequence shown here is derived from an EMBL/GenBank/DDBJ whole genome shotgun (WGS) entry which is preliminary data.</text>
</comment>
<protein>
    <submittedName>
        <fullName evidence="2">Uncharacterized protein</fullName>
    </submittedName>
</protein>
<feature type="transmembrane region" description="Helical" evidence="1">
    <location>
        <begin position="205"/>
        <end position="226"/>
    </location>
</feature>
<feature type="transmembrane region" description="Helical" evidence="1">
    <location>
        <begin position="117"/>
        <end position="135"/>
    </location>
</feature>
<reference evidence="2 3" key="1">
    <citation type="submission" date="2014-05" db="EMBL/GenBank/DDBJ databases">
        <title>Whole genome shotgun sequence of Rhizobium rhizogenes NBRC 13257.</title>
        <authorList>
            <person name="Katano-Makiyama Y."/>
            <person name="Hosoyama A."/>
            <person name="Hashimoto M."/>
            <person name="Hosoyama Y."/>
            <person name="Noguchi M."/>
            <person name="Tsuchikane K."/>
            <person name="Kimura A."/>
            <person name="Ohji S."/>
            <person name="Ichikawa N."/>
            <person name="Yamazoe A."/>
            <person name="Fujita N."/>
        </authorList>
    </citation>
    <scope>NUCLEOTIDE SEQUENCE [LARGE SCALE GENOMIC DNA]</scope>
    <source>
        <strain evidence="2 3">NBRC 13257</strain>
    </source>
</reference>
<feature type="transmembrane region" description="Helical" evidence="1">
    <location>
        <begin position="147"/>
        <end position="169"/>
    </location>
</feature>
<evidence type="ECO:0000256" key="1">
    <source>
        <dbReference type="SAM" id="Phobius"/>
    </source>
</evidence>
<keyword evidence="1" id="KW-0812">Transmembrane</keyword>
<feature type="transmembrane region" description="Helical" evidence="1">
    <location>
        <begin position="264"/>
        <end position="286"/>
    </location>
</feature>
<keyword evidence="1" id="KW-1133">Transmembrane helix</keyword>
<dbReference type="RefSeq" id="WP_131597916.1">
    <property type="nucleotide sequence ID" value="NZ_BAYX01000029.1"/>
</dbReference>
<gene>
    <name evidence="2" type="ORF">RRH01S_29_00090</name>
</gene>
<feature type="transmembrane region" description="Helical" evidence="1">
    <location>
        <begin position="232"/>
        <end position="252"/>
    </location>
</feature>
<proteinExistence type="predicted"/>
<dbReference type="Proteomes" id="UP000026941">
    <property type="component" value="Unassembled WGS sequence"/>
</dbReference>
<sequence>MLGLILLKTVFFPLGTGLALGLLLLKKPQAQTVSICLVLPALIVATYCFLEGFPSFPPVAAKEKLPLLIIAGSAIFAIAASRLSGHRTWLFLCLCTIALLDILFLGQRVLFTNPSRVGLAIAVSVIVLLSSAAAARKIAQAGMVAHLAYPTAAFAAMISSALVAAFSAFVGMAQANGAVAALIGGVNIVFVLAGKRREDGLYDLGYASTLAFALALIPHFAMTALFAPKVPVAGLLLSAACFVTPVLASYFAKPVLRLPHALAIIALGLLALVPAAGAAAVSSFSYSQ</sequence>
<feature type="transmembrane region" description="Helical" evidence="1">
    <location>
        <begin position="175"/>
        <end position="193"/>
    </location>
</feature>
<evidence type="ECO:0000313" key="2">
    <source>
        <dbReference type="EMBL" id="GAJ96982.1"/>
    </source>
</evidence>